<accession>A0A291QXX8</accession>
<dbReference type="KEGG" id="cbae:COR50_17355"/>
<dbReference type="OrthoDB" id="636957at2"/>
<reference evidence="1 2" key="1">
    <citation type="submission" date="2017-10" db="EMBL/GenBank/DDBJ databases">
        <title>Paenichitinophaga pekingensis gen. nov., sp. nov., isolated from activated sludge.</title>
        <authorList>
            <person name="Jin D."/>
            <person name="Kong X."/>
            <person name="Deng Y."/>
            <person name="Bai Z."/>
        </authorList>
    </citation>
    <scope>NUCLEOTIDE SEQUENCE [LARGE SCALE GENOMIC DNA]</scope>
    <source>
        <strain evidence="1 2">13</strain>
    </source>
</reference>
<dbReference type="Gene3D" id="2.180.10.10">
    <property type="entry name" value="RHS repeat-associated core"/>
    <property type="match status" value="1"/>
</dbReference>
<dbReference type="AlphaFoldDB" id="A0A291QXX8"/>
<dbReference type="Proteomes" id="UP000220133">
    <property type="component" value="Chromosome"/>
</dbReference>
<name>A0A291QXX8_9BACT</name>
<evidence type="ECO:0000313" key="2">
    <source>
        <dbReference type="Proteomes" id="UP000220133"/>
    </source>
</evidence>
<gene>
    <name evidence="1" type="ORF">COR50_17355</name>
</gene>
<organism evidence="1 2">
    <name type="scientific">Chitinophaga caeni</name>
    <dbReference type="NCBI Taxonomy" id="2029983"/>
    <lineage>
        <taxon>Bacteria</taxon>
        <taxon>Pseudomonadati</taxon>
        <taxon>Bacteroidota</taxon>
        <taxon>Chitinophagia</taxon>
        <taxon>Chitinophagales</taxon>
        <taxon>Chitinophagaceae</taxon>
        <taxon>Chitinophaga</taxon>
    </lineage>
</organism>
<keyword evidence="2" id="KW-1185">Reference proteome</keyword>
<evidence type="ECO:0008006" key="3">
    <source>
        <dbReference type="Google" id="ProtNLM"/>
    </source>
</evidence>
<proteinExistence type="predicted"/>
<evidence type="ECO:0000313" key="1">
    <source>
        <dbReference type="EMBL" id="ATL48787.1"/>
    </source>
</evidence>
<sequence length="265" mass="29819">MKKLLLLISGCILVCAIPYLSGCNKYQDVIPRAASCQIVKLKGGLFIGDSLVITYDNKDRPIRMTRASVGTGSPNYVFLYDKKGRLSDFYSVYEPPNPYFENWHRYQYDDRNRIVTDTSYSFGYVGPGVPLPSPDFGHLVVGNVSTYKYDSENRIIQATDFYGLSTLITSDFVYNRQGNIEKIIRQSGGSSSTETFTYDDKIGLRRTNPVWQFLDRDFSVNNSMKVSSYNRYGLPVDVDFGIHGGGIFATVQVSATTITYNCGHH</sequence>
<dbReference type="EMBL" id="CP023777">
    <property type="protein sequence ID" value="ATL48787.1"/>
    <property type="molecule type" value="Genomic_DNA"/>
</dbReference>
<dbReference type="RefSeq" id="WP_098195160.1">
    <property type="nucleotide sequence ID" value="NZ_CP023777.1"/>
</dbReference>
<protein>
    <recommendedName>
        <fullName evidence="3">DUF4595 domain-containing protein</fullName>
    </recommendedName>
</protein>